<organism evidence="2 3">
    <name type="scientific">Caerostris darwini</name>
    <dbReference type="NCBI Taxonomy" id="1538125"/>
    <lineage>
        <taxon>Eukaryota</taxon>
        <taxon>Metazoa</taxon>
        <taxon>Ecdysozoa</taxon>
        <taxon>Arthropoda</taxon>
        <taxon>Chelicerata</taxon>
        <taxon>Arachnida</taxon>
        <taxon>Araneae</taxon>
        <taxon>Araneomorphae</taxon>
        <taxon>Entelegynae</taxon>
        <taxon>Araneoidea</taxon>
        <taxon>Araneidae</taxon>
        <taxon>Caerostris</taxon>
    </lineage>
</organism>
<evidence type="ECO:0000256" key="1">
    <source>
        <dbReference type="SAM" id="MobiDB-lite"/>
    </source>
</evidence>
<dbReference type="EMBL" id="BPLQ01000020">
    <property type="protein sequence ID" value="GIX66763.1"/>
    <property type="molecule type" value="Genomic_DNA"/>
</dbReference>
<protein>
    <submittedName>
        <fullName evidence="2">Uncharacterized protein</fullName>
    </submittedName>
</protein>
<dbReference type="Proteomes" id="UP001054837">
    <property type="component" value="Unassembled WGS sequence"/>
</dbReference>
<reference evidence="2 3" key="1">
    <citation type="submission" date="2021-06" db="EMBL/GenBank/DDBJ databases">
        <title>Caerostris darwini draft genome.</title>
        <authorList>
            <person name="Kono N."/>
            <person name="Arakawa K."/>
        </authorList>
    </citation>
    <scope>NUCLEOTIDE SEQUENCE [LARGE SCALE GENOMIC DNA]</scope>
</reference>
<feature type="region of interest" description="Disordered" evidence="1">
    <location>
        <begin position="46"/>
        <end position="69"/>
    </location>
</feature>
<sequence length="69" mass="7281">MRGSLPCHRACKRSLLSTVRFGEKQREPLTKTAHSATLCRTSKCSGPAHSCASGAPIGGRSGITAQNQK</sequence>
<keyword evidence="3" id="KW-1185">Reference proteome</keyword>
<evidence type="ECO:0000313" key="3">
    <source>
        <dbReference type="Proteomes" id="UP001054837"/>
    </source>
</evidence>
<gene>
    <name evidence="2" type="ORF">CDAR_458291</name>
</gene>
<evidence type="ECO:0000313" key="2">
    <source>
        <dbReference type="EMBL" id="GIX66763.1"/>
    </source>
</evidence>
<accession>A0AAV4M302</accession>
<name>A0AAV4M302_9ARAC</name>
<comment type="caution">
    <text evidence="2">The sequence shown here is derived from an EMBL/GenBank/DDBJ whole genome shotgun (WGS) entry which is preliminary data.</text>
</comment>
<dbReference type="AlphaFoldDB" id="A0AAV4M302"/>
<proteinExistence type="predicted"/>